<dbReference type="Pfam" id="PF04938">
    <property type="entry name" value="SIP1"/>
    <property type="match status" value="1"/>
</dbReference>
<dbReference type="eggNOG" id="ENOG502SCAA">
    <property type="taxonomic scope" value="Eukaryota"/>
</dbReference>
<dbReference type="OrthoDB" id="428895at2759"/>
<dbReference type="HOGENOM" id="CLU_083380_0_0_1"/>
<dbReference type="STRING" id="1245528.M3JTN8"/>
<dbReference type="Gene3D" id="1.20.58.1070">
    <property type="match status" value="1"/>
</dbReference>
<keyword evidence="4" id="KW-1185">Reference proteome</keyword>
<evidence type="ECO:0000256" key="1">
    <source>
        <dbReference type="ARBA" id="ARBA00025758"/>
    </source>
</evidence>
<evidence type="ECO:0000313" key="4">
    <source>
        <dbReference type="Proteomes" id="UP000011777"/>
    </source>
</evidence>
<comment type="caution">
    <text evidence="3">The sequence shown here is derived from an EMBL/GenBank/DDBJ whole genome shotgun (WGS) entry which is preliminary data.</text>
</comment>
<dbReference type="GO" id="GO:0005634">
    <property type="term" value="C:nucleus"/>
    <property type="evidence" value="ECO:0007669"/>
    <property type="project" value="TreeGrafter"/>
</dbReference>
<dbReference type="EMBL" id="AOGT01002350">
    <property type="protein sequence ID" value="EMG45714.1"/>
    <property type="molecule type" value="Genomic_DNA"/>
</dbReference>
<accession>M3JTN8</accession>
<evidence type="ECO:0000313" key="3">
    <source>
        <dbReference type="EMBL" id="EMG45714.1"/>
    </source>
</evidence>
<gene>
    <name evidence="3" type="ORF">G210_4075</name>
</gene>
<proteinExistence type="inferred from homology"/>
<dbReference type="AlphaFoldDB" id="M3JTN8"/>
<feature type="region of interest" description="Disordered" evidence="2">
    <location>
        <begin position="1"/>
        <end position="21"/>
    </location>
</feature>
<dbReference type="GO" id="GO:0000387">
    <property type="term" value="P:spliceosomal snRNP assembly"/>
    <property type="evidence" value="ECO:0007669"/>
    <property type="project" value="InterPro"/>
</dbReference>
<dbReference type="PANTHER" id="PTHR12794">
    <property type="entry name" value="GEMIN2"/>
    <property type="match status" value="1"/>
</dbReference>
<dbReference type="OMA" id="SQWIWKL"/>
<protein>
    <submittedName>
        <fullName evidence="3">Uncharacterized protein</fullName>
    </submittedName>
</protein>
<dbReference type="InterPro" id="IPR035426">
    <property type="entry name" value="Gemin2/Brr1"/>
</dbReference>
<dbReference type="PANTHER" id="PTHR12794:SF0">
    <property type="entry name" value="GEM-ASSOCIATED PROTEIN 2"/>
    <property type="match status" value="1"/>
</dbReference>
<name>M3JTN8_CANMX</name>
<comment type="similarity">
    <text evidence="1">Belongs to the gemin-2 family.</text>
</comment>
<evidence type="ECO:0000256" key="2">
    <source>
        <dbReference type="SAM" id="MobiDB-lite"/>
    </source>
</evidence>
<reference evidence="3 4" key="1">
    <citation type="submission" date="2013-02" db="EMBL/GenBank/DDBJ databases">
        <title>Genome sequence of Candida maltosa Xu316, a potential industrial strain for xylitol and ethanol production.</title>
        <authorList>
            <person name="Yu J."/>
            <person name="Wang Q."/>
            <person name="Geng X."/>
            <person name="Bao W."/>
            <person name="He P."/>
            <person name="Cai J."/>
        </authorList>
    </citation>
    <scope>NUCLEOTIDE SEQUENCE [LARGE SCALE GENOMIC DNA]</scope>
    <source>
        <strain evidence="4">Xu316</strain>
    </source>
</reference>
<dbReference type="GO" id="GO:0032797">
    <property type="term" value="C:SMN complex"/>
    <property type="evidence" value="ECO:0007669"/>
    <property type="project" value="TreeGrafter"/>
</dbReference>
<organism evidence="3 4">
    <name type="scientific">Candida maltosa (strain Xu316)</name>
    <name type="common">Yeast</name>
    <dbReference type="NCBI Taxonomy" id="1245528"/>
    <lineage>
        <taxon>Eukaryota</taxon>
        <taxon>Fungi</taxon>
        <taxon>Dikarya</taxon>
        <taxon>Ascomycota</taxon>
        <taxon>Saccharomycotina</taxon>
        <taxon>Pichiomycetes</taxon>
        <taxon>Debaryomycetaceae</taxon>
        <taxon>Candida/Lodderomyces clade</taxon>
        <taxon>Candida</taxon>
    </lineage>
</organism>
<dbReference type="Proteomes" id="UP000011777">
    <property type="component" value="Unassembled WGS sequence"/>
</dbReference>
<sequence>MSDDSVGEDSTYGQTPALPLNSDTLDEVSQYLLSVRTEASEGPIVSFIKREEEEEVNTSYPVESQSEGVSNVWFDKVLEEFLFIKQQLQSTRHIPVSDTSIPATTSEWRKFLLEEPPEISYFFTAMNRQDNFKLLAHITRWLSITSRPTLSQWIWKLFLRIDNTLDANETSTIRDLGKKALKIKAKQSESETEVDSISKYTVDMILIIIGKYFGQLDLLS</sequence>